<dbReference type="PANTHER" id="PTHR23112">
    <property type="entry name" value="G PROTEIN-COUPLED RECEPTOR 157-RELATED"/>
    <property type="match status" value="1"/>
</dbReference>
<dbReference type="AlphaFoldDB" id="A0A3M7MCK6"/>
<dbReference type="OrthoDB" id="18453at2759"/>
<dbReference type="Gene3D" id="1.20.1070.10">
    <property type="entry name" value="Rhodopsin 7-helix transmembrane proteins"/>
    <property type="match status" value="1"/>
</dbReference>
<proteinExistence type="predicted"/>
<evidence type="ECO:0000313" key="8">
    <source>
        <dbReference type="Proteomes" id="UP000265663"/>
    </source>
</evidence>
<dbReference type="GO" id="GO:0007189">
    <property type="term" value="P:adenylate cyclase-activating G protein-coupled receptor signaling pathway"/>
    <property type="evidence" value="ECO:0007669"/>
    <property type="project" value="TreeGrafter"/>
</dbReference>
<evidence type="ECO:0000256" key="2">
    <source>
        <dbReference type="ARBA" id="ARBA00022692"/>
    </source>
</evidence>
<feature type="transmembrane region" description="Helical" evidence="5">
    <location>
        <begin position="109"/>
        <end position="132"/>
    </location>
</feature>
<feature type="domain" description="G-protein coupled receptors family 2 profile 2" evidence="6">
    <location>
        <begin position="32"/>
        <end position="195"/>
    </location>
</feature>
<sequence length="447" mass="49745">MDQVIIDLDPNAPFSKLANMTPPLSHGEGFALVMATRASSVLSVLGSMFIISTFVYFPFFRKPINRLVFFATFGNMLTNVATMMSTAVLPKGTLAPSGLCQFQGLLIQWFMVADSFWVLCMATNVLLVFFYGYDAQQIRHLEKWYFAFSYGVPAVPAITYVILNNTRHRIIGSATLWCWVGIEHEWMRIAFFYAPAWIWKRRVELHSITRKVHPVTAIQAPSRASDNQITPLSGINNIFVKSQITQDIICRSTSPNPGQGSATSSGYRADVVAVKTSADATKGPNRLSLSFPGAKRTPEGHAAAMAYFQVAFLMFLALFVVWLPSSINRMCQFIHNVPSFALQLTAAIVLPLQGAWNAAIYISTTRKECKRAWGMTMSKLTGKPLRYQSQRDAFPNETMSSSQETRDSTTELSLDDFLKEGGCVRYSESYSTDGAEDAACHCNRESV</sequence>
<dbReference type="GO" id="GO:0005886">
    <property type="term" value="C:plasma membrane"/>
    <property type="evidence" value="ECO:0007669"/>
    <property type="project" value="TreeGrafter"/>
</dbReference>
<feature type="transmembrane region" description="Helical" evidence="5">
    <location>
        <begin position="304"/>
        <end position="323"/>
    </location>
</feature>
<feature type="transmembrane region" description="Helical" evidence="5">
    <location>
        <begin position="40"/>
        <end position="60"/>
    </location>
</feature>
<evidence type="ECO:0000256" key="3">
    <source>
        <dbReference type="ARBA" id="ARBA00022989"/>
    </source>
</evidence>
<dbReference type="PROSITE" id="PS50261">
    <property type="entry name" value="G_PROTEIN_RECEP_F2_4"/>
    <property type="match status" value="1"/>
</dbReference>
<feature type="transmembrane region" description="Helical" evidence="5">
    <location>
        <begin position="144"/>
        <end position="163"/>
    </location>
</feature>
<accession>A0A3M7MCK6</accession>
<dbReference type="EMBL" id="KE747829">
    <property type="protein sequence ID" value="RMZ72235.1"/>
    <property type="molecule type" value="Genomic_DNA"/>
</dbReference>
<dbReference type="SUPFAM" id="SSF81321">
    <property type="entry name" value="Family A G protein-coupled receptor-like"/>
    <property type="match status" value="1"/>
</dbReference>
<evidence type="ECO:0000256" key="4">
    <source>
        <dbReference type="ARBA" id="ARBA00023136"/>
    </source>
</evidence>
<keyword evidence="4 5" id="KW-0472">Membrane</keyword>
<dbReference type="GO" id="GO:0004930">
    <property type="term" value="F:G protein-coupled receptor activity"/>
    <property type="evidence" value="ECO:0007669"/>
    <property type="project" value="TreeGrafter"/>
</dbReference>
<name>A0A3M7MCK6_9PLEO</name>
<keyword evidence="8" id="KW-1185">Reference proteome</keyword>
<feature type="transmembrane region" description="Helical" evidence="5">
    <location>
        <begin position="67"/>
        <end position="89"/>
    </location>
</feature>
<evidence type="ECO:0000256" key="1">
    <source>
        <dbReference type="ARBA" id="ARBA00004141"/>
    </source>
</evidence>
<dbReference type="GO" id="GO:0007166">
    <property type="term" value="P:cell surface receptor signaling pathway"/>
    <property type="evidence" value="ECO:0007669"/>
    <property type="project" value="InterPro"/>
</dbReference>
<keyword evidence="3 5" id="KW-1133">Transmembrane helix</keyword>
<dbReference type="Pfam" id="PF05462">
    <property type="entry name" value="Dicty_CAR"/>
    <property type="match status" value="1"/>
</dbReference>
<reference evidence="7 8" key="1">
    <citation type="journal article" date="2014" name="PLoS ONE">
        <title>De novo Genome Assembly of the Fungal Plant Pathogen Pyrenophora semeniperda.</title>
        <authorList>
            <person name="Soliai M.M."/>
            <person name="Meyer S.E."/>
            <person name="Udall J.A."/>
            <person name="Elzinga D.E."/>
            <person name="Hermansen R.A."/>
            <person name="Bodily P.M."/>
            <person name="Hart A.A."/>
            <person name="Coleman C.E."/>
        </authorList>
    </citation>
    <scope>NUCLEOTIDE SEQUENCE [LARGE SCALE GENOMIC DNA]</scope>
    <source>
        <strain evidence="7 8">CCB06</strain>
        <tissue evidence="7">Mycelium</tissue>
    </source>
</reference>
<dbReference type="InterPro" id="IPR017981">
    <property type="entry name" value="GPCR_2-like_7TM"/>
</dbReference>
<keyword evidence="2 5" id="KW-0812">Transmembrane</keyword>
<dbReference type="PANTHER" id="PTHR23112:SF22">
    <property type="entry name" value="G-PROTEIN COUPLED RECEPTOR"/>
    <property type="match status" value="1"/>
</dbReference>
<evidence type="ECO:0000256" key="5">
    <source>
        <dbReference type="SAM" id="Phobius"/>
    </source>
</evidence>
<comment type="subcellular location">
    <subcellularLocation>
        <location evidence="1">Membrane</location>
        <topology evidence="1">Multi-pass membrane protein</topology>
    </subcellularLocation>
</comment>
<keyword evidence="7" id="KW-0675">Receptor</keyword>
<dbReference type="InterPro" id="IPR022343">
    <property type="entry name" value="GCR1-cAMP_receptor"/>
</dbReference>
<gene>
    <name evidence="7" type="ORF">GMOD_00007246</name>
</gene>
<dbReference type="Proteomes" id="UP000265663">
    <property type="component" value="Unassembled WGS sequence"/>
</dbReference>
<protein>
    <submittedName>
        <fullName evidence="7">Camp receptor</fullName>
    </submittedName>
</protein>
<organism evidence="7 8">
    <name type="scientific">Pyrenophora seminiperda CCB06</name>
    <dbReference type="NCBI Taxonomy" id="1302712"/>
    <lineage>
        <taxon>Eukaryota</taxon>
        <taxon>Fungi</taxon>
        <taxon>Dikarya</taxon>
        <taxon>Ascomycota</taxon>
        <taxon>Pezizomycotina</taxon>
        <taxon>Dothideomycetes</taxon>
        <taxon>Pleosporomycetidae</taxon>
        <taxon>Pleosporales</taxon>
        <taxon>Pleosporineae</taxon>
        <taxon>Pleosporaceae</taxon>
        <taxon>Pyrenophora</taxon>
    </lineage>
</organism>
<evidence type="ECO:0000313" key="7">
    <source>
        <dbReference type="EMBL" id="RMZ72235.1"/>
    </source>
</evidence>
<dbReference type="PRINTS" id="PR02001">
    <property type="entry name" value="GCR1CAMPR"/>
</dbReference>
<evidence type="ECO:0000259" key="6">
    <source>
        <dbReference type="PROSITE" id="PS50261"/>
    </source>
</evidence>